<reference evidence="4 5" key="1">
    <citation type="submission" date="2019-03" db="EMBL/GenBank/DDBJ databases">
        <title>Genomic Encyclopedia of Type Strains, Phase IV (KMG-IV): sequencing the most valuable type-strain genomes for metagenomic binning, comparative biology and taxonomic classification.</title>
        <authorList>
            <person name="Goeker M."/>
        </authorList>
    </citation>
    <scope>NUCLEOTIDE SEQUENCE [LARGE SCALE GENOMIC DNA]</scope>
    <source>
        <strain evidence="4 5">DSM 100048</strain>
    </source>
</reference>
<dbReference type="Pfam" id="PF01554">
    <property type="entry name" value="MatE"/>
    <property type="match status" value="2"/>
</dbReference>
<dbReference type="PANTHER" id="PTHR43298:SF2">
    <property type="entry name" value="FMN_FAD EXPORTER YEEO-RELATED"/>
    <property type="match status" value="1"/>
</dbReference>
<dbReference type="GO" id="GO:0005886">
    <property type="term" value="C:plasma membrane"/>
    <property type="evidence" value="ECO:0007669"/>
    <property type="project" value="TreeGrafter"/>
</dbReference>
<feature type="transmembrane region" description="Helical" evidence="3">
    <location>
        <begin position="259"/>
        <end position="282"/>
    </location>
</feature>
<feature type="region of interest" description="Disordered" evidence="2">
    <location>
        <begin position="1"/>
        <end position="21"/>
    </location>
</feature>
<evidence type="ECO:0000256" key="3">
    <source>
        <dbReference type="SAM" id="Phobius"/>
    </source>
</evidence>
<feature type="transmembrane region" description="Helical" evidence="3">
    <location>
        <begin position="71"/>
        <end position="99"/>
    </location>
</feature>
<gene>
    <name evidence="4" type="ORF">EV686_11525</name>
</gene>
<dbReference type="InterPro" id="IPR050222">
    <property type="entry name" value="MATE_MdtK"/>
</dbReference>
<evidence type="ECO:0000256" key="1">
    <source>
        <dbReference type="ARBA" id="ARBA00022448"/>
    </source>
</evidence>
<dbReference type="NCBIfam" id="TIGR00797">
    <property type="entry name" value="matE"/>
    <property type="match status" value="1"/>
</dbReference>
<dbReference type="GO" id="GO:0042910">
    <property type="term" value="F:xenobiotic transmembrane transporter activity"/>
    <property type="evidence" value="ECO:0007669"/>
    <property type="project" value="InterPro"/>
</dbReference>
<feature type="transmembrane region" description="Helical" evidence="3">
    <location>
        <begin position="111"/>
        <end position="135"/>
    </location>
</feature>
<sequence>MSLRQAGRMQESRPAPHDTPRISFGRQIAETLRQAWPVLVTSWASLAFGVMDTAMSGHAGAIDLQVMGLSIAIYLTVYIGLMGVIHALIPIIAQLFGAGRLAEAGRAWGQGVWLALGLSAVGCGVMLFPGLWLSLSGDLDPRVVDGVTWYMRALVLALPAALVFRSIYALGAAVSRPKPVMLINLAVVLVKLLLNWIFIFGKFGLPAMGAAGAGLSTAVVSWLSLAAGLCVIFRSPFYRRLSPTLGRPRLRDQKELLRLGLPMGASYLVEICAFSIMALLAAREGTLVSGGHQIMANLAALCYMMPMSIGIAAAALTAQAVGAGHGQHARMAGLAGLALALSGAVLTILVLIIGKPWILQLYTSDPEVAVVAATLLQLIPLFHLCDALQCINSYLLRAYKVAVVPMLLQIVALLGFGLAGGWLLGYGPAAGALRPALEWFTPNAPAGIASMWLMASAGLALSAMLLNLWYWRVVRLHSAG</sequence>
<feature type="transmembrane region" description="Helical" evidence="3">
    <location>
        <begin position="333"/>
        <end position="353"/>
    </location>
</feature>
<keyword evidence="3" id="KW-0472">Membrane</keyword>
<protein>
    <submittedName>
        <fullName evidence="4">MATE family multidrug resistance protein</fullName>
    </submittedName>
</protein>
<organism evidence="4 5">
    <name type="scientific">Paracandidimonas soli</name>
    <dbReference type="NCBI Taxonomy" id="1917182"/>
    <lineage>
        <taxon>Bacteria</taxon>
        <taxon>Pseudomonadati</taxon>
        <taxon>Pseudomonadota</taxon>
        <taxon>Betaproteobacteria</taxon>
        <taxon>Burkholderiales</taxon>
        <taxon>Alcaligenaceae</taxon>
        <taxon>Paracandidimonas</taxon>
    </lineage>
</organism>
<comment type="caution">
    <text evidence="4">The sequence shown here is derived from an EMBL/GenBank/DDBJ whole genome shotgun (WGS) entry which is preliminary data.</text>
</comment>
<feature type="transmembrane region" description="Helical" evidence="3">
    <location>
        <begin position="294"/>
        <end position="321"/>
    </location>
</feature>
<feature type="transmembrane region" description="Helical" evidence="3">
    <location>
        <begin position="444"/>
        <end position="470"/>
    </location>
</feature>
<keyword evidence="3" id="KW-0812">Transmembrane</keyword>
<feature type="compositionally biased region" description="Basic and acidic residues" evidence="2">
    <location>
        <begin position="10"/>
        <end position="20"/>
    </location>
</feature>
<feature type="transmembrane region" description="Helical" evidence="3">
    <location>
        <begin position="368"/>
        <end position="389"/>
    </location>
</feature>
<feature type="transmembrane region" description="Helical" evidence="3">
    <location>
        <begin position="219"/>
        <end position="238"/>
    </location>
</feature>
<dbReference type="PANTHER" id="PTHR43298">
    <property type="entry name" value="MULTIDRUG RESISTANCE PROTEIN NORM-RELATED"/>
    <property type="match status" value="1"/>
</dbReference>
<keyword evidence="5" id="KW-1185">Reference proteome</keyword>
<dbReference type="InterPro" id="IPR002528">
    <property type="entry name" value="MATE_fam"/>
</dbReference>
<feature type="transmembrane region" description="Helical" evidence="3">
    <location>
        <begin position="35"/>
        <end position="51"/>
    </location>
</feature>
<evidence type="ECO:0000313" key="5">
    <source>
        <dbReference type="Proteomes" id="UP000294692"/>
    </source>
</evidence>
<dbReference type="AlphaFoldDB" id="A0A4R3UKQ8"/>
<dbReference type="EMBL" id="SMBX01000015">
    <property type="protein sequence ID" value="TCU92236.1"/>
    <property type="molecule type" value="Genomic_DNA"/>
</dbReference>
<evidence type="ECO:0000256" key="2">
    <source>
        <dbReference type="SAM" id="MobiDB-lite"/>
    </source>
</evidence>
<feature type="transmembrane region" description="Helical" evidence="3">
    <location>
        <begin position="147"/>
        <end position="168"/>
    </location>
</feature>
<dbReference type="Proteomes" id="UP000294692">
    <property type="component" value="Unassembled WGS sequence"/>
</dbReference>
<evidence type="ECO:0000313" key="4">
    <source>
        <dbReference type="EMBL" id="TCU92236.1"/>
    </source>
</evidence>
<accession>A0A4R3UKQ8</accession>
<dbReference type="GO" id="GO:0015297">
    <property type="term" value="F:antiporter activity"/>
    <property type="evidence" value="ECO:0007669"/>
    <property type="project" value="InterPro"/>
</dbReference>
<feature type="transmembrane region" description="Helical" evidence="3">
    <location>
        <begin position="180"/>
        <end position="199"/>
    </location>
</feature>
<proteinExistence type="predicted"/>
<keyword evidence="3" id="KW-1133">Transmembrane helix</keyword>
<name>A0A4R3UKQ8_9BURK</name>
<feature type="transmembrane region" description="Helical" evidence="3">
    <location>
        <begin position="401"/>
        <end position="424"/>
    </location>
</feature>
<keyword evidence="1" id="KW-0813">Transport</keyword>